<feature type="region of interest" description="Disordered" evidence="1">
    <location>
        <begin position="68"/>
        <end position="91"/>
    </location>
</feature>
<evidence type="ECO:0000313" key="3">
    <source>
        <dbReference type="Proteomes" id="UP000683428"/>
    </source>
</evidence>
<protein>
    <submittedName>
        <fullName evidence="2">Uncharacterized protein</fullName>
    </submittedName>
</protein>
<organism evidence="2 3">
    <name type="scientific">Azospira inquinata</name>
    <dbReference type="NCBI Taxonomy" id="2785627"/>
    <lineage>
        <taxon>Bacteria</taxon>
        <taxon>Pseudomonadati</taxon>
        <taxon>Pseudomonadota</taxon>
        <taxon>Betaproteobacteria</taxon>
        <taxon>Rhodocyclales</taxon>
        <taxon>Rhodocyclaceae</taxon>
        <taxon>Azospira</taxon>
    </lineage>
</organism>
<feature type="compositionally biased region" description="Low complexity" evidence="1">
    <location>
        <begin position="75"/>
        <end position="91"/>
    </location>
</feature>
<reference evidence="2" key="1">
    <citation type="submission" date="2020-11" db="EMBL/GenBank/DDBJ databases">
        <title>Azospira inquinata sp. nov.</title>
        <authorList>
            <person name="Moe W.M."/>
            <person name="Mikes M.C."/>
        </authorList>
    </citation>
    <scope>NUCLEOTIDE SEQUENCE</scope>
    <source>
        <strain evidence="2">Azo-3</strain>
    </source>
</reference>
<dbReference type="AlphaFoldDB" id="A0A975SKK2"/>
<sequence length="91" mass="9730">MSRKLILPNEIQVCATCSYWDGDRKVDAEVGVVVVDDNCKGECLVRETPLPALRPKGHDVDCAWEHLEGEEADGEAPAADDVPPAGGEKAA</sequence>
<dbReference type="RefSeq" id="WP_216129780.1">
    <property type="nucleotide sequence ID" value="NZ_CP064782.1"/>
</dbReference>
<accession>A0A975SKK2</accession>
<gene>
    <name evidence="2" type="ORF">Azoinq_09215</name>
</gene>
<evidence type="ECO:0000313" key="2">
    <source>
        <dbReference type="EMBL" id="QWT48051.1"/>
    </source>
</evidence>
<evidence type="ECO:0000256" key="1">
    <source>
        <dbReference type="SAM" id="MobiDB-lite"/>
    </source>
</evidence>
<dbReference type="Proteomes" id="UP000683428">
    <property type="component" value="Chromosome"/>
</dbReference>
<name>A0A975SKK2_9RHOO</name>
<dbReference type="KEGG" id="aiq:Azoinq_09215"/>
<dbReference type="EMBL" id="CP064782">
    <property type="protein sequence ID" value="QWT48051.1"/>
    <property type="molecule type" value="Genomic_DNA"/>
</dbReference>
<keyword evidence="3" id="KW-1185">Reference proteome</keyword>
<proteinExistence type="predicted"/>